<reference evidence="2 3" key="1">
    <citation type="submission" date="2017-09" db="EMBL/GenBank/DDBJ databases">
        <title>Comparative genomics and methylome analysis of the gut commensal Bifidobacterium breve.</title>
        <authorList>
            <person name="Bottacini F."/>
            <person name="Morrissey R."/>
            <person name="Roberts R.J."/>
            <person name="James K."/>
            <person name="van Breen J."/>
            <person name="Egan M."/>
            <person name="Lambert J."/>
            <person name="van Limpt K."/>
            <person name="Stanton C."/>
            <person name="Knol J."/>
            <person name="O' Connell Motherway M."/>
            <person name="van Sinderen D."/>
        </authorList>
    </citation>
    <scope>NUCLEOTIDE SEQUENCE [LARGE SCALE GENOMIC DNA]</scope>
    <source>
        <strain evidence="2 3">DRBB29</strain>
    </source>
</reference>
<feature type="region of interest" description="Disordered" evidence="1">
    <location>
        <begin position="1"/>
        <end position="33"/>
    </location>
</feature>
<evidence type="ECO:0000256" key="1">
    <source>
        <dbReference type="SAM" id="MobiDB-lite"/>
    </source>
</evidence>
<dbReference type="Proteomes" id="UP000232496">
    <property type="component" value="Chromosome"/>
</dbReference>
<dbReference type="RefSeq" id="WP_106621493.1">
    <property type="nucleotide sequence ID" value="NZ_CP021552.1"/>
</dbReference>
<protein>
    <submittedName>
        <fullName evidence="2">Conserved hypothetical secreted protein with NlpC/P60 family domain</fullName>
    </submittedName>
</protein>
<evidence type="ECO:0000313" key="3">
    <source>
        <dbReference type="Proteomes" id="UP000232496"/>
    </source>
</evidence>
<sequence length="85" mass="9000">MEAGHQSRLRAHPEGERSPRNAKPPTKKAGIPSLQAGEDVNIANGSHSAIYLGNGLVQNALNPTLGTQVTGLNVFQGGYSIRRIL</sequence>
<accession>A0AAN1IG92</accession>
<name>A0AAN1IG92_BIFBR</name>
<organism evidence="2 3">
    <name type="scientific">Bifidobacterium breve</name>
    <dbReference type="NCBI Taxonomy" id="1685"/>
    <lineage>
        <taxon>Bacteria</taxon>
        <taxon>Bacillati</taxon>
        <taxon>Actinomycetota</taxon>
        <taxon>Actinomycetes</taxon>
        <taxon>Bifidobacteriales</taxon>
        <taxon>Bifidobacteriaceae</taxon>
        <taxon>Bifidobacterium</taxon>
    </lineage>
</organism>
<proteinExistence type="predicted"/>
<evidence type="ECO:0000313" key="2">
    <source>
        <dbReference type="EMBL" id="AUE18223.1"/>
    </source>
</evidence>
<dbReference type="AlphaFoldDB" id="A0AAN1IG92"/>
<gene>
    <name evidence="2" type="ORF">DRBB29_0658</name>
</gene>
<dbReference type="EMBL" id="CP023198">
    <property type="protein sequence ID" value="AUE18223.1"/>
    <property type="molecule type" value="Genomic_DNA"/>
</dbReference>